<sequence>MRSNLARKLLTLATITGFSSGLGLVSFQPLSAQESPGFYTDPATGIVYRQIMRTIEKPVVETKIEQRQQTVYKPKTVTETRPTTRRMYIPVTQNRWVPKVENRWNPFVAPRVAYHHVPETTWQVRDEVIAETKTHVQWEPETQTVSVPQQSLRMDRQQQVDFEPVGRVAPNAMPQTLGPAAAGSVPNVPPEIAARLRPLAANSPIQPIRSGTSIGGVSSVASLASGESPRSSLQTGLRATELVPRSVPSYVAPVDATGIAGLPPMRIWR</sequence>
<accession>A0A5C6ASR9</accession>
<dbReference type="OrthoDB" id="269394at2"/>
<evidence type="ECO:0000313" key="1">
    <source>
        <dbReference type="EMBL" id="TWU02032.1"/>
    </source>
</evidence>
<proteinExistence type="predicted"/>
<organism evidence="1 2">
    <name type="scientific">Neorhodopirellula pilleata</name>
    <dbReference type="NCBI Taxonomy" id="2714738"/>
    <lineage>
        <taxon>Bacteria</taxon>
        <taxon>Pseudomonadati</taxon>
        <taxon>Planctomycetota</taxon>
        <taxon>Planctomycetia</taxon>
        <taxon>Pirellulales</taxon>
        <taxon>Pirellulaceae</taxon>
        <taxon>Neorhodopirellula</taxon>
    </lineage>
</organism>
<name>A0A5C6ASR9_9BACT</name>
<dbReference type="Proteomes" id="UP000316213">
    <property type="component" value="Unassembled WGS sequence"/>
</dbReference>
<dbReference type="EMBL" id="SJPM01000002">
    <property type="protein sequence ID" value="TWU02032.1"/>
    <property type="molecule type" value="Genomic_DNA"/>
</dbReference>
<keyword evidence="2" id="KW-1185">Reference proteome</keyword>
<protein>
    <submittedName>
        <fullName evidence="1">Uncharacterized protein</fullName>
    </submittedName>
</protein>
<reference evidence="1 2" key="1">
    <citation type="submission" date="2019-02" db="EMBL/GenBank/DDBJ databases">
        <title>Deep-cultivation of Planctomycetes and their phenomic and genomic characterization uncovers novel biology.</title>
        <authorList>
            <person name="Wiegand S."/>
            <person name="Jogler M."/>
            <person name="Boedeker C."/>
            <person name="Pinto D."/>
            <person name="Vollmers J."/>
            <person name="Rivas-Marin E."/>
            <person name="Kohn T."/>
            <person name="Peeters S.H."/>
            <person name="Heuer A."/>
            <person name="Rast P."/>
            <person name="Oberbeckmann S."/>
            <person name="Bunk B."/>
            <person name="Jeske O."/>
            <person name="Meyerdierks A."/>
            <person name="Storesund J.E."/>
            <person name="Kallscheuer N."/>
            <person name="Luecker S."/>
            <person name="Lage O.M."/>
            <person name="Pohl T."/>
            <person name="Merkel B.J."/>
            <person name="Hornburger P."/>
            <person name="Mueller R.-W."/>
            <person name="Bruemmer F."/>
            <person name="Labrenz M."/>
            <person name="Spormann A.M."/>
            <person name="Op Den Camp H."/>
            <person name="Overmann J."/>
            <person name="Amann R."/>
            <person name="Jetten M.S.M."/>
            <person name="Mascher T."/>
            <person name="Medema M.H."/>
            <person name="Devos D.P."/>
            <person name="Kaster A.-K."/>
            <person name="Ovreas L."/>
            <person name="Rohde M."/>
            <person name="Galperin M.Y."/>
            <person name="Jogler C."/>
        </authorList>
    </citation>
    <scope>NUCLEOTIDE SEQUENCE [LARGE SCALE GENOMIC DNA]</scope>
    <source>
        <strain evidence="1 2">Pla100</strain>
    </source>
</reference>
<evidence type="ECO:0000313" key="2">
    <source>
        <dbReference type="Proteomes" id="UP000316213"/>
    </source>
</evidence>
<dbReference type="AlphaFoldDB" id="A0A5C6ASR9"/>
<dbReference type="RefSeq" id="WP_146577213.1">
    <property type="nucleotide sequence ID" value="NZ_SJPM01000002.1"/>
</dbReference>
<gene>
    <name evidence="1" type="ORF">Pla100_17680</name>
</gene>
<comment type="caution">
    <text evidence="1">The sequence shown here is derived from an EMBL/GenBank/DDBJ whole genome shotgun (WGS) entry which is preliminary data.</text>
</comment>